<name>A0A9R1W1E6_LACSA</name>
<feature type="domain" description="Cryptochrome C-terminal" evidence="2">
    <location>
        <begin position="28"/>
        <end position="103"/>
    </location>
</feature>
<comment type="caution">
    <text evidence="3">The sequence shown here is derived from an EMBL/GenBank/DDBJ whole genome shotgun (WGS) entry which is preliminary data.</text>
</comment>
<feature type="compositionally biased region" description="Basic and acidic residues" evidence="1">
    <location>
        <begin position="87"/>
        <end position="99"/>
    </location>
</feature>
<reference evidence="3 4" key="1">
    <citation type="journal article" date="2017" name="Nat. Commun.">
        <title>Genome assembly with in vitro proximity ligation data and whole-genome triplication in lettuce.</title>
        <authorList>
            <person name="Reyes-Chin-Wo S."/>
            <person name="Wang Z."/>
            <person name="Yang X."/>
            <person name="Kozik A."/>
            <person name="Arikit S."/>
            <person name="Song C."/>
            <person name="Xia L."/>
            <person name="Froenicke L."/>
            <person name="Lavelle D.O."/>
            <person name="Truco M.J."/>
            <person name="Xia R."/>
            <person name="Zhu S."/>
            <person name="Xu C."/>
            <person name="Xu H."/>
            <person name="Xu X."/>
            <person name="Cox K."/>
            <person name="Korf I."/>
            <person name="Meyers B.C."/>
            <person name="Michelmore R.W."/>
        </authorList>
    </citation>
    <scope>NUCLEOTIDE SEQUENCE [LARGE SCALE GENOMIC DNA]</scope>
    <source>
        <strain evidence="4">cv. Salinas</strain>
        <tissue evidence="3">Seedlings</tissue>
    </source>
</reference>
<evidence type="ECO:0000256" key="1">
    <source>
        <dbReference type="SAM" id="MobiDB-lite"/>
    </source>
</evidence>
<dbReference type="AlphaFoldDB" id="A0A9R1W1E6"/>
<dbReference type="Proteomes" id="UP000235145">
    <property type="component" value="Unassembled WGS sequence"/>
</dbReference>
<proteinExistence type="predicted"/>
<protein>
    <recommendedName>
        <fullName evidence="2">Cryptochrome C-terminal domain-containing protein</fullName>
    </recommendedName>
</protein>
<dbReference type="Pfam" id="PF12546">
    <property type="entry name" value="Cryptochrome_C"/>
    <property type="match status" value="1"/>
</dbReference>
<dbReference type="EMBL" id="NBSK02000004">
    <property type="protein sequence ID" value="KAJ0214485.1"/>
    <property type="molecule type" value="Genomic_DNA"/>
</dbReference>
<dbReference type="InterPro" id="IPR020978">
    <property type="entry name" value="Cryptochrome_C"/>
</dbReference>
<keyword evidence="4" id="KW-1185">Reference proteome</keyword>
<gene>
    <name evidence="3" type="ORF">LSAT_V11C400214360</name>
</gene>
<evidence type="ECO:0000259" key="2">
    <source>
        <dbReference type="Pfam" id="PF12546"/>
    </source>
</evidence>
<organism evidence="3 4">
    <name type="scientific">Lactuca sativa</name>
    <name type="common">Garden lettuce</name>
    <dbReference type="NCBI Taxonomy" id="4236"/>
    <lineage>
        <taxon>Eukaryota</taxon>
        <taxon>Viridiplantae</taxon>
        <taxon>Streptophyta</taxon>
        <taxon>Embryophyta</taxon>
        <taxon>Tracheophyta</taxon>
        <taxon>Spermatophyta</taxon>
        <taxon>Magnoliopsida</taxon>
        <taxon>eudicotyledons</taxon>
        <taxon>Gunneridae</taxon>
        <taxon>Pentapetalae</taxon>
        <taxon>asterids</taxon>
        <taxon>campanulids</taxon>
        <taxon>Asterales</taxon>
        <taxon>Asteraceae</taxon>
        <taxon>Cichorioideae</taxon>
        <taxon>Cichorieae</taxon>
        <taxon>Lactucinae</taxon>
        <taxon>Lactuca</taxon>
    </lineage>
</organism>
<feature type="region of interest" description="Disordered" evidence="1">
    <location>
        <begin position="72"/>
        <end position="104"/>
    </location>
</feature>
<accession>A0A9R1W1E6</accession>
<evidence type="ECO:0000313" key="4">
    <source>
        <dbReference type="Proteomes" id="UP000235145"/>
    </source>
</evidence>
<sequence length="179" mass="20409">MWHHEASSRAILENGIEEGLGDSLETTPIAFPQDMEMEMDENKLRTNRTTTMICHYEDQMVPSMTMSLFRGGEENHSRAEVPINQSRDGDGDGDGDGKTVRTGNMQQPIDIMRELRISDYLPMNSSNSSRERDGGVVPVWSPSTSSFSETFVGEDSSYLHRHTQSHQLINNWRWLTQTW</sequence>
<evidence type="ECO:0000313" key="3">
    <source>
        <dbReference type="EMBL" id="KAJ0214485.1"/>
    </source>
</evidence>